<gene>
    <name evidence="7" type="ORF">CXG81DRAFT_2522</name>
</gene>
<dbReference type="PANTHER" id="PTHR11380">
    <property type="entry name" value="TRANSCRIPTION INITIATION FACTOR TFIID/SUPT3-RELATED"/>
    <property type="match status" value="1"/>
</dbReference>
<dbReference type="Gene3D" id="1.10.20.10">
    <property type="entry name" value="Histone, subunit A"/>
    <property type="match status" value="1"/>
</dbReference>
<keyword evidence="8" id="KW-1185">Reference proteome</keyword>
<feature type="non-terminal residue" evidence="7">
    <location>
        <position position="83"/>
    </location>
</feature>
<organism evidence="7 8">
    <name type="scientific">Caulochytrium protostelioides</name>
    <dbReference type="NCBI Taxonomy" id="1555241"/>
    <lineage>
        <taxon>Eukaryota</taxon>
        <taxon>Fungi</taxon>
        <taxon>Fungi incertae sedis</taxon>
        <taxon>Chytridiomycota</taxon>
        <taxon>Chytridiomycota incertae sedis</taxon>
        <taxon>Chytridiomycetes</taxon>
        <taxon>Caulochytriales</taxon>
        <taxon>Caulochytriaceae</taxon>
        <taxon>Caulochytrium</taxon>
    </lineage>
</organism>
<dbReference type="GO" id="GO:0051123">
    <property type="term" value="P:RNA polymerase II preinitiation complex assembly"/>
    <property type="evidence" value="ECO:0007669"/>
    <property type="project" value="TreeGrafter"/>
</dbReference>
<keyword evidence="2" id="KW-0805">Transcription regulation</keyword>
<evidence type="ECO:0000256" key="3">
    <source>
        <dbReference type="ARBA" id="ARBA00023163"/>
    </source>
</evidence>
<dbReference type="Pfam" id="PF02269">
    <property type="entry name" value="TFIID-18kDa"/>
    <property type="match status" value="1"/>
</dbReference>
<dbReference type="AlphaFoldDB" id="A0A4P9X4J8"/>
<keyword evidence="3" id="KW-0804">Transcription</keyword>
<dbReference type="EMBL" id="ML014241">
    <property type="protein sequence ID" value="RKP00008.1"/>
    <property type="molecule type" value="Genomic_DNA"/>
</dbReference>
<dbReference type="CDD" id="cd07978">
    <property type="entry name" value="HFD_TAF13"/>
    <property type="match status" value="1"/>
</dbReference>
<dbReference type="SUPFAM" id="SSF47113">
    <property type="entry name" value="Histone-fold"/>
    <property type="match status" value="1"/>
</dbReference>
<protein>
    <recommendedName>
        <fullName evidence="6">Transcription initiation factor TFIID subunit 13</fullName>
    </recommendedName>
</protein>
<comment type="subcellular location">
    <subcellularLocation>
        <location evidence="1">Nucleus</location>
    </subcellularLocation>
</comment>
<keyword evidence="4" id="KW-0539">Nucleus</keyword>
<dbReference type="OrthoDB" id="10266074at2759"/>
<evidence type="ECO:0000313" key="8">
    <source>
        <dbReference type="Proteomes" id="UP000274922"/>
    </source>
</evidence>
<reference evidence="8" key="1">
    <citation type="journal article" date="2018" name="Nat. Microbiol.">
        <title>Leveraging single-cell genomics to expand the fungal tree of life.</title>
        <authorList>
            <person name="Ahrendt S.R."/>
            <person name="Quandt C.A."/>
            <person name="Ciobanu D."/>
            <person name="Clum A."/>
            <person name="Salamov A."/>
            <person name="Andreopoulos B."/>
            <person name="Cheng J.F."/>
            <person name="Woyke T."/>
            <person name="Pelin A."/>
            <person name="Henrissat B."/>
            <person name="Reynolds N.K."/>
            <person name="Benny G.L."/>
            <person name="Smith M.E."/>
            <person name="James T.Y."/>
            <person name="Grigoriev I.V."/>
        </authorList>
    </citation>
    <scope>NUCLEOTIDE SEQUENCE [LARGE SCALE GENOMIC DNA]</scope>
    <source>
        <strain evidence="8">ATCC 52028</strain>
    </source>
</reference>
<dbReference type="PANTHER" id="PTHR11380:SF5">
    <property type="entry name" value="TRANSCRIPTION INITIATION FACTOR TFIID SUBUNIT 13"/>
    <property type="match status" value="1"/>
</dbReference>
<accession>A0A4P9X4J8</accession>
<dbReference type="GO" id="GO:0005669">
    <property type="term" value="C:transcription factor TFIID complex"/>
    <property type="evidence" value="ECO:0007669"/>
    <property type="project" value="TreeGrafter"/>
</dbReference>
<evidence type="ECO:0000256" key="6">
    <source>
        <dbReference type="ARBA" id="ARBA00040136"/>
    </source>
</evidence>
<evidence type="ECO:0000256" key="4">
    <source>
        <dbReference type="ARBA" id="ARBA00023242"/>
    </source>
</evidence>
<dbReference type="Proteomes" id="UP000274922">
    <property type="component" value="Unassembled WGS sequence"/>
</dbReference>
<dbReference type="STRING" id="1555241.A0A4P9X4J8"/>
<sequence length="83" mass="9273">EVARLMYGFGDAPTPHPDTVELVTLLLHEYLQEYCTAVLAAAGGRKPKLPAFLHALRHDHKKLVRVHELLALDQELTSARATF</sequence>
<dbReference type="GO" id="GO:0046982">
    <property type="term" value="F:protein heterodimerization activity"/>
    <property type="evidence" value="ECO:0007669"/>
    <property type="project" value="InterPro"/>
</dbReference>
<proteinExistence type="inferred from homology"/>
<comment type="similarity">
    <text evidence="5">Belongs to the TAF13 family.</text>
</comment>
<dbReference type="InterPro" id="IPR003195">
    <property type="entry name" value="TFIID_TAF13"/>
</dbReference>
<evidence type="ECO:0000256" key="2">
    <source>
        <dbReference type="ARBA" id="ARBA00023015"/>
    </source>
</evidence>
<dbReference type="InterPro" id="IPR009072">
    <property type="entry name" value="Histone-fold"/>
</dbReference>
<name>A0A4P9X4J8_9FUNG</name>
<feature type="non-terminal residue" evidence="7">
    <location>
        <position position="1"/>
    </location>
</feature>
<evidence type="ECO:0000256" key="5">
    <source>
        <dbReference type="ARBA" id="ARBA00038392"/>
    </source>
</evidence>
<evidence type="ECO:0000313" key="7">
    <source>
        <dbReference type="EMBL" id="RKP00008.1"/>
    </source>
</evidence>
<evidence type="ECO:0000256" key="1">
    <source>
        <dbReference type="ARBA" id="ARBA00004123"/>
    </source>
</evidence>